<dbReference type="GO" id="GO:0009424">
    <property type="term" value="C:bacterial-type flagellum hook"/>
    <property type="evidence" value="ECO:0007669"/>
    <property type="project" value="InterPro"/>
</dbReference>
<evidence type="ECO:0000256" key="1">
    <source>
        <dbReference type="ARBA" id="ARBA00004365"/>
    </source>
</evidence>
<evidence type="ECO:0000313" key="9">
    <source>
        <dbReference type="EMBL" id="MCT7357502.1"/>
    </source>
</evidence>
<evidence type="ECO:0000256" key="3">
    <source>
        <dbReference type="ARBA" id="ARBA00009677"/>
    </source>
</evidence>
<keyword evidence="9" id="KW-0282">Flagellum</keyword>
<comment type="caution">
    <text evidence="9">The sequence shown here is derived from an EMBL/GenBank/DDBJ whole genome shotgun (WGS) entry which is preliminary data.</text>
</comment>
<evidence type="ECO:0000256" key="6">
    <source>
        <dbReference type="ARBA" id="ARBA00023143"/>
    </source>
</evidence>
<evidence type="ECO:0000259" key="8">
    <source>
        <dbReference type="Pfam" id="PF22638"/>
    </source>
</evidence>
<dbReference type="Proteomes" id="UP001147830">
    <property type="component" value="Unassembled WGS sequence"/>
</dbReference>
<dbReference type="Pfam" id="PF22638">
    <property type="entry name" value="FlgK_D1"/>
    <property type="match status" value="1"/>
</dbReference>
<accession>A0A9X2WBI2</accession>
<dbReference type="NCBIfam" id="TIGR02492">
    <property type="entry name" value="flgK_ends"/>
    <property type="match status" value="1"/>
</dbReference>
<dbReference type="SUPFAM" id="SSF64518">
    <property type="entry name" value="Phase 1 flagellin"/>
    <property type="match status" value="2"/>
</dbReference>
<evidence type="ECO:0000313" key="10">
    <source>
        <dbReference type="Proteomes" id="UP001147830"/>
    </source>
</evidence>
<dbReference type="PANTHER" id="PTHR30033:SF1">
    <property type="entry name" value="FLAGELLAR HOOK-ASSOCIATED PROTEIN 1"/>
    <property type="match status" value="1"/>
</dbReference>
<dbReference type="AlphaFoldDB" id="A0A9X2WBI2"/>
<keyword evidence="5" id="KW-0964">Secreted</keyword>
<dbReference type="RefSeq" id="WP_260974436.1">
    <property type="nucleotide sequence ID" value="NZ_JAOANI010000002.1"/>
</dbReference>
<dbReference type="PRINTS" id="PR01005">
    <property type="entry name" value="FLGHOOKAP1"/>
</dbReference>
<organism evidence="9 10">
    <name type="scientific">Thalassolituus pacificus</name>
    <dbReference type="NCBI Taxonomy" id="2975440"/>
    <lineage>
        <taxon>Bacteria</taxon>
        <taxon>Pseudomonadati</taxon>
        <taxon>Pseudomonadota</taxon>
        <taxon>Gammaproteobacteria</taxon>
        <taxon>Oceanospirillales</taxon>
        <taxon>Oceanospirillaceae</taxon>
        <taxon>Thalassolituus</taxon>
    </lineage>
</organism>
<comment type="similarity">
    <text evidence="3">Belongs to the flagella basal body rod proteins family.</text>
</comment>
<dbReference type="GO" id="GO:0005576">
    <property type="term" value="C:extracellular region"/>
    <property type="evidence" value="ECO:0007669"/>
    <property type="project" value="UniProtKB-SubCell"/>
</dbReference>
<dbReference type="PANTHER" id="PTHR30033">
    <property type="entry name" value="FLAGELLAR HOOK-ASSOCIATED PROTEIN 1"/>
    <property type="match status" value="1"/>
</dbReference>
<evidence type="ECO:0000256" key="4">
    <source>
        <dbReference type="ARBA" id="ARBA00016244"/>
    </source>
</evidence>
<keyword evidence="6" id="KW-0975">Bacterial flagellum</keyword>
<dbReference type="Pfam" id="PF06429">
    <property type="entry name" value="Flg_bbr_C"/>
    <property type="match status" value="1"/>
</dbReference>
<name>A0A9X2WBI2_9GAMM</name>
<proteinExistence type="inferred from homology"/>
<comment type="subcellular location">
    <subcellularLocation>
        <location evidence="1">Bacterial flagellum</location>
    </subcellularLocation>
    <subcellularLocation>
        <location evidence="2">Secreted</location>
    </subcellularLocation>
</comment>
<dbReference type="InterPro" id="IPR010930">
    <property type="entry name" value="Flg_bb/hook_C_dom"/>
</dbReference>
<reference evidence="9" key="2">
    <citation type="submission" date="2022-08" db="EMBL/GenBank/DDBJ databases">
        <authorList>
            <person name="Dong C."/>
        </authorList>
    </citation>
    <scope>NUCLEOTIDE SEQUENCE</scope>
    <source>
        <strain evidence="9">59MF3M-4</strain>
    </source>
</reference>
<feature type="domain" description="Flagellar basal-body/hook protein C-terminal" evidence="7">
    <location>
        <begin position="952"/>
        <end position="990"/>
    </location>
</feature>
<sequence length="993" mass="106888">MASILEIGISGLRASQTALTITGHNITNAGTEGYSRQVIGQSAVSPQNKGGVWVGSGVNVDTVNRVYDQFLTEQLWRDTSTFNGFDTLALNAEQIDSLLADSGTGVQPGLERMFSSLQAVVDDPSSLPARAVLISESNGLVDRFTSISDRLYAQNDIINGQMEVMAGQITTIAEGIAELNEQIQFATASANGIEPSDLLDARDKLVKDLSELVKVNVVEQDDSVWNVFIGNGQALVIGNDFNEVFADSGASDPSRMDLYFRKEDVIQNVTKEITGGQLGGTLQFREEVLDPVLNGLGRLALVINQTFNEQHKLGIDYDGKMGENFFTDINAPEKAYNRALGDSQNARPNDRLLSVHIKDAGALTISEYQLEFPGPDDYTYRIKRLDDNKIVSSGALSGSFPDSVEVDGFEIRFESGSFQKGDDFRIMPTRNESTKVQVNITRPEQVAVASPIVTDSAIGNQGNAAISQGGVYDINTPYFAREGELNPPLLIRFTSPTTYDVLDNSDPGKPIPLFPPLMNQTYVPGISNSILPADEGKTAFTSFGGYLPVNTTYQASPPAANIAPKNGFFPERIAISYTDPVSGKVSTQPTLITRANASAKDIATELSKREGIEALARTTVELSNFTSDSNPFQPMTFSLNGIVLTDTLGPNQTKYDAGYPEDVPDPMTPEFIADRINSNRDLQDLGIVARSDGAKVIVTALNGDDINLEISGDNGDGFSVSNGHDIILRETGEAPFTPLTEFDGYDFSEGGPYTYEFDVPGQGTFNIELNDTYATGAEVVDAIRTQLENSGFTFSGNLDVDIDERGTISFQPRLPMNATGVHGSSKISMGGQVKVIADPGYSLDIEPPGNNLFSESPVGEPVHFGFDVEISGLVQSGDEFTVGFNTDGTSDSRNGVALAALQNENTVAGNTSYSESYSRLVEEIGSVTSRAQINRDSSEVLLRNSEGAVSSLSGVNLDEEAAALIKYELAYNASAQVIQVARSIFDTLISTFR</sequence>
<evidence type="ECO:0000256" key="2">
    <source>
        <dbReference type="ARBA" id="ARBA00004613"/>
    </source>
</evidence>
<keyword evidence="9" id="KW-0969">Cilium</keyword>
<dbReference type="GO" id="GO:0044780">
    <property type="term" value="P:bacterial-type flagellum assembly"/>
    <property type="evidence" value="ECO:0007669"/>
    <property type="project" value="InterPro"/>
</dbReference>
<reference evidence="9" key="1">
    <citation type="journal article" date="2022" name="Front. Microbiol.">
        <title>Genome-based taxonomic rearrangement of Oceanobacter-related bacteria including the description of Thalassolituus hydrocarbonoclasticus sp. nov. and Thalassolituus pacificus sp. nov. and emended description of the genus Thalassolituus.</title>
        <authorList>
            <person name="Dong C."/>
            <person name="Wei L."/>
            <person name="Wang J."/>
            <person name="Lai Q."/>
            <person name="Huang Z."/>
            <person name="Shao Z."/>
        </authorList>
    </citation>
    <scope>NUCLEOTIDE SEQUENCE</scope>
    <source>
        <strain evidence="9">59MF3M-4</strain>
    </source>
</reference>
<evidence type="ECO:0000259" key="7">
    <source>
        <dbReference type="Pfam" id="PF06429"/>
    </source>
</evidence>
<gene>
    <name evidence="9" type="primary">flgK</name>
    <name evidence="9" type="ORF">NYR02_00505</name>
</gene>
<dbReference type="GO" id="GO:0005198">
    <property type="term" value="F:structural molecule activity"/>
    <property type="evidence" value="ECO:0007669"/>
    <property type="project" value="InterPro"/>
</dbReference>
<dbReference type="InterPro" id="IPR053927">
    <property type="entry name" value="FlgK_helical"/>
</dbReference>
<keyword evidence="9" id="KW-0966">Cell projection</keyword>
<dbReference type="EMBL" id="JAOANI010000002">
    <property type="protein sequence ID" value="MCT7357502.1"/>
    <property type="molecule type" value="Genomic_DNA"/>
</dbReference>
<protein>
    <recommendedName>
        <fullName evidence="4">Flagellar hook-associated protein 1</fullName>
    </recommendedName>
</protein>
<evidence type="ECO:0000256" key="5">
    <source>
        <dbReference type="ARBA" id="ARBA00022525"/>
    </source>
</evidence>
<keyword evidence="10" id="KW-1185">Reference proteome</keyword>
<dbReference type="InterPro" id="IPR002371">
    <property type="entry name" value="FlgK"/>
</dbReference>
<feature type="domain" description="Flagellar hook-associated protein FlgK helical" evidence="8">
    <location>
        <begin position="93"/>
        <end position="326"/>
    </location>
</feature>